<dbReference type="AlphaFoldDB" id="A0A2K1KHL4"/>
<sequence length="99" mass="11426">MLARETSSTGQTGWIPRRDPLFFSAPFTQTLAAHRPLKIQFLPSKFRDLQLCPEDTQRLRLFLQCRQSAVCTAVLGYLLYPHTPRLHSFRCFSIIVLCT</sequence>
<protein>
    <submittedName>
        <fullName evidence="1 2">Uncharacterized protein</fullName>
    </submittedName>
</protein>
<reference evidence="2" key="3">
    <citation type="submission" date="2020-12" db="UniProtKB">
        <authorList>
            <consortium name="EnsemblPlants"/>
        </authorList>
    </citation>
    <scope>IDENTIFICATION</scope>
</reference>
<dbReference type="InParanoid" id="A0A2K1KHL4"/>
<evidence type="ECO:0000313" key="2">
    <source>
        <dbReference type="EnsemblPlants" id="PAC:32976664.CDS.1"/>
    </source>
</evidence>
<keyword evidence="3" id="KW-1185">Reference proteome</keyword>
<dbReference type="EnsemblPlants" id="Pp3c6_29123V3.1">
    <property type="protein sequence ID" value="PAC:32976664.CDS.1"/>
    <property type="gene ID" value="Pp3c6_29123"/>
</dbReference>
<reference evidence="1 3" key="2">
    <citation type="journal article" date="2018" name="Plant J.">
        <title>The Physcomitrella patens chromosome-scale assembly reveals moss genome structure and evolution.</title>
        <authorList>
            <person name="Lang D."/>
            <person name="Ullrich K.K."/>
            <person name="Murat F."/>
            <person name="Fuchs J."/>
            <person name="Jenkins J."/>
            <person name="Haas F.B."/>
            <person name="Piednoel M."/>
            <person name="Gundlach H."/>
            <person name="Van Bel M."/>
            <person name="Meyberg R."/>
            <person name="Vives C."/>
            <person name="Morata J."/>
            <person name="Symeonidi A."/>
            <person name="Hiss M."/>
            <person name="Muchero W."/>
            <person name="Kamisugi Y."/>
            <person name="Saleh O."/>
            <person name="Blanc G."/>
            <person name="Decker E.L."/>
            <person name="van Gessel N."/>
            <person name="Grimwood J."/>
            <person name="Hayes R.D."/>
            <person name="Graham S.W."/>
            <person name="Gunter L.E."/>
            <person name="McDaniel S.F."/>
            <person name="Hoernstein S.N.W."/>
            <person name="Larsson A."/>
            <person name="Li F.W."/>
            <person name="Perroud P.F."/>
            <person name="Phillips J."/>
            <person name="Ranjan P."/>
            <person name="Rokshar D.S."/>
            <person name="Rothfels C.J."/>
            <person name="Schneider L."/>
            <person name="Shu S."/>
            <person name="Stevenson D.W."/>
            <person name="Thummler F."/>
            <person name="Tillich M."/>
            <person name="Villarreal Aguilar J.C."/>
            <person name="Widiez T."/>
            <person name="Wong G.K."/>
            <person name="Wymore A."/>
            <person name="Zhang Y."/>
            <person name="Zimmer A.D."/>
            <person name="Quatrano R.S."/>
            <person name="Mayer K.F.X."/>
            <person name="Goodstein D."/>
            <person name="Casacuberta J.M."/>
            <person name="Vandepoele K."/>
            <person name="Reski R."/>
            <person name="Cuming A.C."/>
            <person name="Tuskan G.A."/>
            <person name="Maumus F."/>
            <person name="Salse J."/>
            <person name="Schmutz J."/>
            <person name="Rensing S.A."/>
        </authorList>
    </citation>
    <scope>NUCLEOTIDE SEQUENCE [LARGE SCALE GENOMIC DNA]</scope>
    <source>
        <strain evidence="2 3">cv. Gransden 2004</strain>
    </source>
</reference>
<dbReference type="Proteomes" id="UP000006727">
    <property type="component" value="Chromosome 6"/>
</dbReference>
<organism evidence="1">
    <name type="scientific">Physcomitrium patens</name>
    <name type="common">Spreading-leaved earth moss</name>
    <name type="synonym">Physcomitrella patens</name>
    <dbReference type="NCBI Taxonomy" id="3218"/>
    <lineage>
        <taxon>Eukaryota</taxon>
        <taxon>Viridiplantae</taxon>
        <taxon>Streptophyta</taxon>
        <taxon>Embryophyta</taxon>
        <taxon>Bryophyta</taxon>
        <taxon>Bryophytina</taxon>
        <taxon>Bryopsida</taxon>
        <taxon>Funariidae</taxon>
        <taxon>Funariales</taxon>
        <taxon>Funariaceae</taxon>
        <taxon>Physcomitrium</taxon>
    </lineage>
</organism>
<name>A0A2K1KHL4_PHYPA</name>
<evidence type="ECO:0000313" key="1">
    <source>
        <dbReference type="EMBL" id="PNR53249.1"/>
    </source>
</evidence>
<evidence type="ECO:0000313" key="3">
    <source>
        <dbReference type="Proteomes" id="UP000006727"/>
    </source>
</evidence>
<proteinExistence type="predicted"/>
<reference evidence="1 3" key="1">
    <citation type="journal article" date="2008" name="Science">
        <title>The Physcomitrella genome reveals evolutionary insights into the conquest of land by plants.</title>
        <authorList>
            <person name="Rensing S."/>
            <person name="Lang D."/>
            <person name="Zimmer A."/>
            <person name="Terry A."/>
            <person name="Salamov A."/>
            <person name="Shapiro H."/>
            <person name="Nishiyama T."/>
            <person name="Perroud P.-F."/>
            <person name="Lindquist E."/>
            <person name="Kamisugi Y."/>
            <person name="Tanahashi T."/>
            <person name="Sakakibara K."/>
            <person name="Fujita T."/>
            <person name="Oishi K."/>
            <person name="Shin-I T."/>
            <person name="Kuroki Y."/>
            <person name="Toyoda A."/>
            <person name="Suzuki Y."/>
            <person name="Hashimoto A."/>
            <person name="Yamaguchi K."/>
            <person name="Sugano A."/>
            <person name="Kohara Y."/>
            <person name="Fujiyama A."/>
            <person name="Anterola A."/>
            <person name="Aoki S."/>
            <person name="Ashton N."/>
            <person name="Barbazuk W.B."/>
            <person name="Barker E."/>
            <person name="Bennetzen J."/>
            <person name="Bezanilla M."/>
            <person name="Blankenship R."/>
            <person name="Cho S.H."/>
            <person name="Dutcher S."/>
            <person name="Estelle M."/>
            <person name="Fawcett J.A."/>
            <person name="Gundlach H."/>
            <person name="Hanada K."/>
            <person name="Heyl A."/>
            <person name="Hicks K.A."/>
            <person name="Hugh J."/>
            <person name="Lohr M."/>
            <person name="Mayer K."/>
            <person name="Melkozernov A."/>
            <person name="Murata T."/>
            <person name="Nelson D."/>
            <person name="Pils B."/>
            <person name="Prigge M."/>
            <person name="Reiss B."/>
            <person name="Renner T."/>
            <person name="Rombauts S."/>
            <person name="Rushton P."/>
            <person name="Sanderfoot A."/>
            <person name="Schween G."/>
            <person name="Shiu S.-H."/>
            <person name="Stueber K."/>
            <person name="Theodoulou F.L."/>
            <person name="Tu H."/>
            <person name="Van de Peer Y."/>
            <person name="Verrier P.J."/>
            <person name="Waters E."/>
            <person name="Wood A."/>
            <person name="Yang L."/>
            <person name="Cove D."/>
            <person name="Cuming A."/>
            <person name="Hasebe M."/>
            <person name="Lucas S."/>
            <person name="Mishler D.B."/>
            <person name="Reski R."/>
            <person name="Grigoriev I."/>
            <person name="Quatrano R.S."/>
            <person name="Boore J.L."/>
        </authorList>
    </citation>
    <scope>NUCLEOTIDE SEQUENCE [LARGE SCALE GENOMIC DNA]</scope>
    <source>
        <strain evidence="2 3">cv. Gransden 2004</strain>
    </source>
</reference>
<accession>A0A2K1KHL4</accession>
<gene>
    <name evidence="1" type="ORF">PHYPA_009625</name>
</gene>
<dbReference type="Gramene" id="Pp3c6_29123V3.1">
    <property type="protein sequence ID" value="PAC:32976664.CDS.1"/>
    <property type="gene ID" value="Pp3c6_29123"/>
</dbReference>
<dbReference type="EMBL" id="ABEU02000006">
    <property type="protein sequence ID" value="PNR53249.1"/>
    <property type="molecule type" value="Genomic_DNA"/>
</dbReference>